<name>L8WVN5_THACA</name>
<keyword evidence="2" id="KW-1185">Reference proteome</keyword>
<dbReference type="HOGENOM" id="CLU_1788125_0_0_1"/>
<protein>
    <submittedName>
        <fullName evidence="1">Uncharacterized protein</fullName>
    </submittedName>
</protein>
<comment type="caution">
    <text evidence="1">The sequence shown here is derived from an EMBL/GenBank/DDBJ whole genome shotgun (WGS) entry which is preliminary data.</text>
</comment>
<dbReference type="EMBL" id="AFRT01001335">
    <property type="protein sequence ID" value="ELU40818.1"/>
    <property type="molecule type" value="Genomic_DNA"/>
</dbReference>
<evidence type="ECO:0000313" key="2">
    <source>
        <dbReference type="Proteomes" id="UP000011668"/>
    </source>
</evidence>
<dbReference type="Proteomes" id="UP000011668">
    <property type="component" value="Unassembled WGS sequence"/>
</dbReference>
<reference evidence="1 2" key="1">
    <citation type="journal article" date="2013" name="Nat. Commun.">
        <title>The evolution and pathogenic mechanisms of the rice sheath blight pathogen.</title>
        <authorList>
            <person name="Zheng A."/>
            <person name="Lin R."/>
            <person name="Xu L."/>
            <person name="Qin P."/>
            <person name="Tang C."/>
            <person name="Ai P."/>
            <person name="Zhang D."/>
            <person name="Liu Y."/>
            <person name="Sun Z."/>
            <person name="Feng H."/>
            <person name="Wang Y."/>
            <person name="Chen Y."/>
            <person name="Liang X."/>
            <person name="Fu R."/>
            <person name="Li Q."/>
            <person name="Zhang J."/>
            <person name="Yu X."/>
            <person name="Xie Z."/>
            <person name="Ding L."/>
            <person name="Guan P."/>
            <person name="Tang J."/>
            <person name="Liang Y."/>
            <person name="Wang S."/>
            <person name="Deng Q."/>
            <person name="Li S."/>
            <person name="Zhu J."/>
            <person name="Wang L."/>
            <person name="Liu H."/>
            <person name="Li P."/>
        </authorList>
    </citation>
    <scope>NUCLEOTIDE SEQUENCE [LARGE SCALE GENOMIC DNA]</scope>
    <source>
        <strain evidence="2">AG-1 IA</strain>
    </source>
</reference>
<sequence>MHGLLIESRFGGGVIEDQGGQIARTPHKGWSAPSNDASGAHEQKVNRVSILLDCYGIGWCESIANRMGIDEKGKCDEDSSGAKGKKMKNIWLAHGFVITESKSGEQVFRVDSGPLSLGGKVRSSVESQSIHALNCHPRNGYLRSP</sequence>
<accession>L8WVN5</accession>
<dbReference type="AlphaFoldDB" id="L8WVN5"/>
<evidence type="ECO:0000313" key="1">
    <source>
        <dbReference type="EMBL" id="ELU40818.1"/>
    </source>
</evidence>
<proteinExistence type="predicted"/>
<gene>
    <name evidence="1" type="ORF">AG1IA_05152</name>
</gene>
<organism evidence="1 2">
    <name type="scientific">Thanatephorus cucumeris (strain AG1-IA)</name>
    <name type="common">Rice sheath blight fungus</name>
    <name type="synonym">Rhizoctonia solani</name>
    <dbReference type="NCBI Taxonomy" id="983506"/>
    <lineage>
        <taxon>Eukaryota</taxon>
        <taxon>Fungi</taxon>
        <taxon>Dikarya</taxon>
        <taxon>Basidiomycota</taxon>
        <taxon>Agaricomycotina</taxon>
        <taxon>Agaricomycetes</taxon>
        <taxon>Cantharellales</taxon>
        <taxon>Ceratobasidiaceae</taxon>
        <taxon>Rhizoctonia</taxon>
        <taxon>Rhizoctonia solani AG-1</taxon>
    </lineage>
</organism>